<gene>
    <name evidence="2" type="ORF">JCGZ_18532</name>
</gene>
<dbReference type="GO" id="GO:0003756">
    <property type="term" value="F:protein disulfide isomerase activity"/>
    <property type="evidence" value="ECO:0007669"/>
    <property type="project" value="TreeGrafter"/>
</dbReference>
<comment type="similarity">
    <text evidence="1">Belongs to the protein disulfide isomerase family.</text>
</comment>
<dbReference type="GO" id="GO:0034976">
    <property type="term" value="P:response to endoplasmic reticulum stress"/>
    <property type="evidence" value="ECO:0007669"/>
    <property type="project" value="TreeGrafter"/>
</dbReference>
<dbReference type="InterPro" id="IPR036249">
    <property type="entry name" value="Thioredoxin-like_sf"/>
</dbReference>
<evidence type="ECO:0000256" key="1">
    <source>
        <dbReference type="ARBA" id="ARBA00006347"/>
    </source>
</evidence>
<evidence type="ECO:0000313" key="3">
    <source>
        <dbReference type="Proteomes" id="UP000027138"/>
    </source>
</evidence>
<reference evidence="2 3" key="1">
    <citation type="journal article" date="2014" name="PLoS ONE">
        <title>Global Analysis of Gene Expression Profiles in Physic Nut (Jatropha curcas L.) Seedlings Exposed to Salt Stress.</title>
        <authorList>
            <person name="Zhang L."/>
            <person name="Zhang C."/>
            <person name="Wu P."/>
            <person name="Chen Y."/>
            <person name="Li M."/>
            <person name="Jiang H."/>
            <person name="Wu G."/>
        </authorList>
    </citation>
    <scope>NUCLEOTIDE SEQUENCE [LARGE SCALE GENOMIC DNA]</scope>
    <source>
        <strain evidence="3">cv. GZQX0401</strain>
        <tissue evidence="2">Young leaves</tissue>
    </source>
</reference>
<evidence type="ECO:0000313" key="2">
    <source>
        <dbReference type="EMBL" id="KDP45090.1"/>
    </source>
</evidence>
<keyword evidence="3" id="KW-1185">Reference proteome</keyword>
<dbReference type="OrthoDB" id="427280at2759"/>
<dbReference type="PANTHER" id="PTHR18929:SF214">
    <property type="entry name" value="THIOREDOXIN DOMAIN-CONTAINING PROTEIN"/>
    <property type="match status" value="1"/>
</dbReference>
<proteinExistence type="inferred from homology"/>
<dbReference type="GO" id="GO:0006457">
    <property type="term" value="P:protein folding"/>
    <property type="evidence" value="ECO:0007669"/>
    <property type="project" value="TreeGrafter"/>
</dbReference>
<dbReference type="EMBL" id="KK914238">
    <property type="protein sequence ID" value="KDP45090.1"/>
    <property type="molecule type" value="Genomic_DNA"/>
</dbReference>
<dbReference type="Proteomes" id="UP000027138">
    <property type="component" value="Unassembled WGS sequence"/>
</dbReference>
<name>A0A067LK63_JATCU</name>
<protein>
    <submittedName>
        <fullName evidence="2">Uncharacterized protein</fullName>
    </submittedName>
</protein>
<dbReference type="Gene3D" id="3.40.30.10">
    <property type="entry name" value="Glutaredoxin"/>
    <property type="match status" value="1"/>
</dbReference>
<dbReference type="GO" id="GO:0005783">
    <property type="term" value="C:endoplasmic reticulum"/>
    <property type="evidence" value="ECO:0007669"/>
    <property type="project" value="TreeGrafter"/>
</dbReference>
<dbReference type="STRING" id="180498.A0A067LK63"/>
<accession>A0A067LK63</accession>
<dbReference type="SUPFAM" id="SSF52833">
    <property type="entry name" value="Thioredoxin-like"/>
    <property type="match status" value="1"/>
</dbReference>
<dbReference type="CDD" id="cd02981">
    <property type="entry name" value="PDI_b_family"/>
    <property type="match status" value="1"/>
</dbReference>
<organism evidence="2 3">
    <name type="scientific">Jatropha curcas</name>
    <name type="common">Barbados nut</name>
    <dbReference type="NCBI Taxonomy" id="180498"/>
    <lineage>
        <taxon>Eukaryota</taxon>
        <taxon>Viridiplantae</taxon>
        <taxon>Streptophyta</taxon>
        <taxon>Embryophyta</taxon>
        <taxon>Tracheophyta</taxon>
        <taxon>Spermatophyta</taxon>
        <taxon>Magnoliopsida</taxon>
        <taxon>eudicotyledons</taxon>
        <taxon>Gunneridae</taxon>
        <taxon>Pentapetalae</taxon>
        <taxon>rosids</taxon>
        <taxon>fabids</taxon>
        <taxon>Malpighiales</taxon>
        <taxon>Euphorbiaceae</taxon>
        <taxon>Crotonoideae</taxon>
        <taxon>Jatropheae</taxon>
        <taxon>Jatropha</taxon>
    </lineage>
</organism>
<dbReference type="AlphaFoldDB" id="A0A067LK63"/>
<sequence length="164" mass="18373">MHTCYYCRTRDAVVGWVKEKMNGGVHSVTEVLQAHNILMSESMIILGFLDALGGPDSKALAAVSELENDLIFYKTAIKCVAKMFHINPEVKRPALFMMRKDAGKFIQFDGPFTRLAMANFVSINKFPLATTFNLWLFAPEDDLEKLMSTFQEAAKAFNGKLLAV</sequence>
<dbReference type="PANTHER" id="PTHR18929">
    <property type="entry name" value="PROTEIN DISULFIDE ISOMERASE"/>
    <property type="match status" value="1"/>
</dbReference>